<comment type="caution">
    <text evidence="2">The sequence shown here is derived from an EMBL/GenBank/DDBJ whole genome shotgun (WGS) entry which is preliminary data.</text>
</comment>
<accession>A0ABV6MSM4</accession>
<dbReference type="CDD" id="cd01097">
    <property type="entry name" value="Tetrahydromethanopterin_reductase"/>
    <property type="match status" value="1"/>
</dbReference>
<proteinExistence type="predicted"/>
<dbReference type="Proteomes" id="UP001589810">
    <property type="component" value="Unassembled WGS sequence"/>
</dbReference>
<dbReference type="NCBIfam" id="TIGR03617">
    <property type="entry name" value="F420_MSMEG_2256"/>
    <property type="match status" value="1"/>
</dbReference>
<dbReference type="InterPro" id="IPR050564">
    <property type="entry name" value="F420-G6PD/mer"/>
</dbReference>
<name>A0ABV6MSM4_9PSEU</name>
<dbReference type="EC" id="1.-.-.-" evidence="2"/>
<evidence type="ECO:0000259" key="1">
    <source>
        <dbReference type="Pfam" id="PF00296"/>
    </source>
</evidence>
<dbReference type="RefSeq" id="WP_273941230.1">
    <property type="nucleotide sequence ID" value="NZ_CP097263.1"/>
</dbReference>
<protein>
    <submittedName>
        <fullName evidence="2">TIGR03617 family F420-dependent LLM class oxidoreductase</fullName>
        <ecNumber evidence="2">1.-.-.-</ecNumber>
    </submittedName>
</protein>
<dbReference type="EMBL" id="JBHLUD010000004">
    <property type="protein sequence ID" value="MFC0542816.1"/>
    <property type="molecule type" value="Genomic_DNA"/>
</dbReference>
<dbReference type="PANTHER" id="PTHR43244:SF2">
    <property type="entry name" value="CONSERVED HYPOTHETICAL ALANINE AND PROLINE-RICH PROTEIN"/>
    <property type="match status" value="1"/>
</dbReference>
<sequence length="335" mass="36324">MVRIDTGDMMAGPRDIGAAARRVEAAGFDGVWIAEAQHDPFVLAALAAQATTTLKVQTIVAIAFARNPMSMAVAANDTQLVSAGRFTLGLACGVESQIRHRYGMPWSRPAARIREYVLAVRAIWTAFRTGTQPDFRGDFFTHTELPPFFDPGPNPYGYPDINLSGVGRRMAEVAGEVADGFLCHNFMTERYLREVTLPALARGRARAGKTMAGFRIGPPSFLVTGADEASFQRSKDMVKQEIAFYAATASYRPVLELHGWDSLADEAVKLAADGRLDLLGPSIDDEMLAAFAIVAEPDHVADRIKARFGDIATQIIVPMPAEGHDTWSGVLAALR</sequence>
<dbReference type="InterPro" id="IPR036661">
    <property type="entry name" value="Luciferase-like_sf"/>
</dbReference>
<dbReference type="GO" id="GO:0016491">
    <property type="term" value="F:oxidoreductase activity"/>
    <property type="evidence" value="ECO:0007669"/>
    <property type="project" value="UniProtKB-KW"/>
</dbReference>
<gene>
    <name evidence="2" type="ORF">ACFFH7_15065</name>
</gene>
<feature type="domain" description="Luciferase-like" evidence="1">
    <location>
        <begin position="12"/>
        <end position="307"/>
    </location>
</feature>
<reference evidence="2 3" key="1">
    <citation type="submission" date="2024-09" db="EMBL/GenBank/DDBJ databases">
        <authorList>
            <person name="Sun Q."/>
            <person name="Mori K."/>
        </authorList>
    </citation>
    <scope>NUCLEOTIDE SEQUENCE [LARGE SCALE GENOMIC DNA]</scope>
    <source>
        <strain evidence="2 3">TBRC 1432</strain>
    </source>
</reference>
<keyword evidence="2" id="KW-0560">Oxidoreductase</keyword>
<dbReference type="Pfam" id="PF00296">
    <property type="entry name" value="Bac_luciferase"/>
    <property type="match status" value="1"/>
</dbReference>
<dbReference type="PANTHER" id="PTHR43244">
    <property type="match status" value="1"/>
</dbReference>
<evidence type="ECO:0000313" key="2">
    <source>
        <dbReference type="EMBL" id="MFC0542816.1"/>
    </source>
</evidence>
<dbReference type="Gene3D" id="3.20.20.30">
    <property type="entry name" value="Luciferase-like domain"/>
    <property type="match status" value="1"/>
</dbReference>
<dbReference type="InterPro" id="IPR019919">
    <property type="entry name" value="Lucif-like_OxRdtase_MSMEG_2256"/>
</dbReference>
<organism evidence="2 3">
    <name type="scientific">Kutzneria chonburiensis</name>
    <dbReference type="NCBI Taxonomy" id="1483604"/>
    <lineage>
        <taxon>Bacteria</taxon>
        <taxon>Bacillati</taxon>
        <taxon>Actinomycetota</taxon>
        <taxon>Actinomycetes</taxon>
        <taxon>Pseudonocardiales</taxon>
        <taxon>Pseudonocardiaceae</taxon>
        <taxon>Kutzneria</taxon>
    </lineage>
</organism>
<dbReference type="SUPFAM" id="SSF51679">
    <property type="entry name" value="Bacterial luciferase-like"/>
    <property type="match status" value="1"/>
</dbReference>
<keyword evidence="3" id="KW-1185">Reference proteome</keyword>
<dbReference type="InterPro" id="IPR011251">
    <property type="entry name" value="Luciferase-like_dom"/>
</dbReference>
<evidence type="ECO:0000313" key="3">
    <source>
        <dbReference type="Proteomes" id="UP001589810"/>
    </source>
</evidence>